<name>A0A7X0V9K2_9ACTN</name>
<evidence type="ECO:0000256" key="1">
    <source>
        <dbReference type="ARBA" id="ARBA00022679"/>
    </source>
</evidence>
<dbReference type="Gene3D" id="3.40.630.30">
    <property type="match status" value="1"/>
</dbReference>
<dbReference type="PROSITE" id="PS51186">
    <property type="entry name" value="GNAT"/>
    <property type="match status" value="1"/>
</dbReference>
<sequence>MEIVELDPDDREAVRGYVTVTNAVRRAGAPWEHDMTEREAAGLFRYGWDLEPAVGYVARVDGAPVAMGEYAVSRRDNLHLAWLDVEVHPEHRRRGHGSALLATLLERARSEGRTTVGIGWWEADAARGFAEGHGFEEKHVEVGRRQVLADLDRAALDAAYDDARPHAAAYDLVRRLGPTPEEELEAMAVMTAAINDAPLGGLDIEDEVYDAERIRAYETAMEGRGIRPYKVFARHRGTGELAGVTVVGVDTERPEIGEQHDTSVVAAHRGHRLGLLLKLEMLRWLHEAEPQLATIDTWNAEENRHMIDVNEVLGYVVLGRAVSFQRKL</sequence>
<gene>
    <name evidence="4" type="ORF">H5V45_01620</name>
</gene>
<evidence type="ECO:0000259" key="3">
    <source>
        <dbReference type="PROSITE" id="PS51186"/>
    </source>
</evidence>
<evidence type="ECO:0000313" key="5">
    <source>
        <dbReference type="Proteomes" id="UP000523955"/>
    </source>
</evidence>
<accession>A0A7X0V9K2</accession>
<dbReference type="AlphaFoldDB" id="A0A7X0V9K2"/>
<keyword evidence="2" id="KW-0012">Acyltransferase</keyword>
<dbReference type="SUPFAM" id="SSF55729">
    <property type="entry name" value="Acyl-CoA N-acyltransferases (Nat)"/>
    <property type="match status" value="2"/>
</dbReference>
<dbReference type="EMBL" id="JACKXE010000001">
    <property type="protein sequence ID" value="MBB6626007.1"/>
    <property type="molecule type" value="Genomic_DNA"/>
</dbReference>
<evidence type="ECO:0000256" key="2">
    <source>
        <dbReference type="ARBA" id="ARBA00023315"/>
    </source>
</evidence>
<organism evidence="4 5">
    <name type="scientific">Nocardioides luti</name>
    <dbReference type="NCBI Taxonomy" id="2761101"/>
    <lineage>
        <taxon>Bacteria</taxon>
        <taxon>Bacillati</taxon>
        <taxon>Actinomycetota</taxon>
        <taxon>Actinomycetes</taxon>
        <taxon>Propionibacteriales</taxon>
        <taxon>Nocardioidaceae</taxon>
        <taxon>Nocardioides</taxon>
    </lineage>
</organism>
<comment type="caution">
    <text evidence="4">The sequence shown here is derived from an EMBL/GenBank/DDBJ whole genome shotgun (WGS) entry which is preliminary data.</text>
</comment>
<dbReference type="PANTHER" id="PTHR43877">
    <property type="entry name" value="AMINOALKYLPHOSPHONATE N-ACETYLTRANSFERASE-RELATED-RELATED"/>
    <property type="match status" value="1"/>
</dbReference>
<dbReference type="CDD" id="cd04301">
    <property type="entry name" value="NAT_SF"/>
    <property type="match status" value="1"/>
</dbReference>
<dbReference type="InterPro" id="IPR000182">
    <property type="entry name" value="GNAT_dom"/>
</dbReference>
<dbReference type="Pfam" id="PF00583">
    <property type="entry name" value="Acetyltransf_1"/>
    <property type="match status" value="1"/>
</dbReference>
<dbReference type="InterPro" id="IPR050832">
    <property type="entry name" value="Bact_Acetyltransf"/>
</dbReference>
<dbReference type="RefSeq" id="WP_185251324.1">
    <property type="nucleotide sequence ID" value="NZ_JACKXE010000001.1"/>
</dbReference>
<dbReference type="Proteomes" id="UP000523955">
    <property type="component" value="Unassembled WGS sequence"/>
</dbReference>
<keyword evidence="5" id="KW-1185">Reference proteome</keyword>
<dbReference type="InterPro" id="IPR016181">
    <property type="entry name" value="Acyl_CoA_acyltransferase"/>
</dbReference>
<proteinExistence type="predicted"/>
<feature type="domain" description="N-acetyltransferase" evidence="3">
    <location>
        <begin position="1"/>
        <end position="157"/>
    </location>
</feature>
<keyword evidence="1 4" id="KW-0808">Transferase</keyword>
<reference evidence="4 5" key="1">
    <citation type="submission" date="2020-08" db="EMBL/GenBank/DDBJ databases">
        <authorList>
            <person name="Seo M.-J."/>
        </authorList>
    </citation>
    <scope>NUCLEOTIDE SEQUENCE [LARGE SCALE GENOMIC DNA]</scope>
    <source>
        <strain evidence="4 5">KIGAM211</strain>
    </source>
</reference>
<dbReference type="GO" id="GO:0016747">
    <property type="term" value="F:acyltransferase activity, transferring groups other than amino-acyl groups"/>
    <property type="evidence" value="ECO:0007669"/>
    <property type="project" value="InterPro"/>
</dbReference>
<evidence type="ECO:0000313" key="4">
    <source>
        <dbReference type="EMBL" id="MBB6626007.1"/>
    </source>
</evidence>
<protein>
    <submittedName>
        <fullName evidence="4">GNAT family N-acetyltransferase</fullName>
    </submittedName>
</protein>